<feature type="compositionally biased region" description="Basic and acidic residues" evidence="2">
    <location>
        <begin position="964"/>
        <end position="973"/>
    </location>
</feature>
<gene>
    <name evidence="4" type="ORF">SPIL2461_LOCUS13350</name>
</gene>
<dbReference type="Gene3D" id="3.15.10.20">
    <property type="entry name" value="Activator of Hsp90 ATPase Aha1, N-terminal domain"/>
    <property type="match status" value="1"/>
</dbReference>
<dbReference type="EMBL" id="CAJNIZ010028947">
    <property type="protein sequence ID" value="CAE7512426.1"/>
    <property type="molecule type" value="Genomic_DNA"/>
</dbReference>
<reference evidence="4" key="1">
    <citation type="submission" date="2021-02" db="EMBL/GenBank/DDBJ databases">
        <authorList>
            <person name="Dougan E. K."/>
            <person name="Rhodes N."/>
            <person name="Thang M."/>
            <person name="Chan C."/>
        </authorList>
    </citation>
    <scope>NUCLEOTIDE SEQUENCE</scope>
</reference>
<evidence type="ECO:0000256" key="1">
    <source>
        <dbReference type="ARBA" id="ARBA00006817"/>
    </source>
</evidence>
<dbReference type="OrthoDB" id="567237at2759"/>
<keyword evidence="5" id="KW-1185">Reference proteome</keyword>
<accession>A0A812T671</accession>
<evidence type="ECO:0000259" key="3">
    <source>
        <dbReference type="SMART" id="SM01000"/>
    </source>
</evidence>
<dbReference type="PANTHER" id="PTHR13009">
    <property type="entry name" value="HEAT SHOCK PROTEIN 90 HSP90 CO-CHAPERONE AHA-1"/>
    <property type="match status" value="1"/>
</dbReference>
<evidence type="ECO:0000313" key="4">
    <source>
        <dbReference type="EMBL" id="CAE7512426.1"/>
    </source>
</evidence>
<dbReference type="InterPro" id="IPR036338">
    <property type="entry name" value="Aha1"/>
</dbReference>
<comment type="caution">
    <text evidence="4">The sequence shown here is derived from an EMBL/GenBank/DDBJ whole genome shotgun (WGS) entry which is preliminary data.</text>
</comment>
<dbReference type="GO" id="GO:0001671">
    <property type="term" value="F:ATPase activator activity"/>
    <property type="evidence" value="ECO:0007669"/>
    <property type="project" value="InterPro"/>
</dbReference>
<dbReference type="Pfam" id="PF09229">
    <property type="entry name" value="Aha1_N"/>
    <property type="match status" value="1"/>
</dbReference>
<dbReference type="InterPro" id="IPR015310">
    <property type="entry name" value="AHSA1-like_N"/>
</dbReference>
<proteinExistence type="inferred from homology"/>
<feature type="region of interest" description="Disordered" evidence="2">
    <location>
        <begin position="931"/>
        <end position="996"/>
    </location>
</feature>
<feature type="compositionally biased region" description="Polar residues" evidence="2">
    <location>
        <begin position="974"/>
        <end position="992"/>
    </location>
</feature>
<dbReference type="AlphaFoldDB" id="A0A812T671"/>
<organism evidence="4 5">
    <name type="scientific">Symbiodinium pilosum</name>
    <name type="common">Dinoflagellate</name>
    <dbReference type="NCBI Taxonomy" id="2952"/>
    <lineage>
        <taxon>Eukaryota</taxon>
        <taxon>Sar</taxon>
        <taxon>Alveolata</taxon>
        <taxon>Dinophyceae</taxon>
        <taxon>Suessiales</taxon>
        <taxon>Symbiodiniaceae</taxon>
        <taxon>Symbiodinium</taxon>
    </lineage>
</organism>
<evidence type="ECO:0000256" key="2">
    <source>
        <dbReference type="SAM" id="MobiDB-lite"/>
    </source>
</evidence>
<protein>
    <recommendedName>
        <fullName evidence="3">Activator of Hsp90 ATPase AHSA1-like N-terminal domain-containing protein</fullName>
    </recommendedName>
</protein>
<dbReference type="SUPFAM" id="SSF103111">
    <property type="entry name" value="Activator of Hsp90 ATPase, Aha1"/>
    <property type="match status" value="1"/>
</dbReference>
<evidence type="ECO:0000313" key="5">
    <source>
        <dbReference type="Proteomes" id="UP000649617"/>
    </source>
</evidence>
<feature type="domain" description="Activator of Hsp90 ATPase AHSA1-like N-terminal" evidence="3">
    <location>
        <begin position="1048"/>
        <end position="1173"/>
    </location>
</feature>
<dbReference type="GO" id="GO:0051087">
    <property type="term" value="F:protein-folding chaperone binding"/>
    <property type="evidence" value="ECO:0007669"/>
    <property type="project" value="InterPro"/>
</dbReference>
<dbReference type="SMART" id="SM01000">
    <property type="entry name" value="Aha1_N"/>
    <property type="match status" value="1"/>
</dbReference>
<feature type="region of interest" description="Disordered" evidence="2">
    <location>
        <begin position="888"/>
        <end position="912"/>
    </location>
</feature>
<sequence length="1178" mass="128743">MDVAAYEMMRAGNHDVAAQLVQNLKAKMQSVIQGGDWSSAWLLTGLPDFLAKREFAGTKEEMSAVSGCVDALANLRNKVREAHANNNAEDEEEPSSSTRKYFAGKDGDDVPLFPSVLPFPEIAFVEAVVGDSQAQLWWAQAFVNTLVAWSNFVVLGCPDLGDTVMEPRVVPAPSGALAVSASRVAVPDEAGLVDPLDWLPLEKAAVVERLENLRLPEHAWDEVVVACHRVPKEHEADLCRKLLSTGMATLVPEHELPRTSEGDDLKNFYYMLKLPAGWVCYNAVGRKVDAAVVKKIGIYLDDLLITLKVSLPNPVLLDGVFAPPAPQAWGAEIDGVTGLDSKTILEKLAGFIAFVFQFRLSTSLLATDATPSSGGAVRAEVPVPLIHELWRRLEIKGAAVRLDAGPGPVLDAPALETSRFAASDAPCLPWRVTGNFPFRRTFRFHINLQDARALKREIFSTCSDSRNLGSIQVVLNDLMVVVGDFSKGRSSSFRLNGILRSMLPFLTYGDVALALDWIETGANLADWPSRFKPLPPRPWMTRFGLEREIGWRMIPPFDLLWGLDALESCNEARSTGCGLLLPVVPSRLFATWMLQAPYVLPVFQREMENVVKVAVGKALWCRALELARIVVQTGGHFVVEHSRGSKAWLLRETELFLRAEGVKKHRVDWCAYHDGSDLPNSDHIHAPALTGKRAKAAGENSSPSYVDRLLEKAVSYAYESGEKRCWVVLGVLGIQRGVRMAGPLLKSTWTLLRGWRRLEPIKTRVPIPYHVLCGVLIFCLARGFHFRGALLAEWWSTMLEAWLAFSALLRPGEVGSLRVGDLLFPVMMRKKTLFGGSPGGALAKAGDLLSVASWFRDGQPLFVVEGAFAGDMEAAACPTANSQALASSSVASDKGGGTVGVGRSSDPPLVDTATPANRLMAAVSQAAKELGNKPVANNLSPAARPDASAPDHKANGKKRTNLKHWGDFPHAQEHSTQSASEERMTQLTNGPQVQDGKGLLGYWKRDIDDAHVLPDNRPQKIEGDVSAQVLPKADSVSSSWNSAGTWEEKDMSTAARAELEKILGDENFVLLERDEKIKVQTTKVTVTGDSSAYHIRGRPRLGFEFTVRLSWKGSFEGEEVMGDMDVQDLDSSDLDGFEIRPKPKTGEASKRAAAALKDGARPAIKKAAELLSQRLLQR</sequence>
<dbReference type="Proteomes" id="UP000649617">
    <property type="component" value="Unassembled WGS sequence"/>
</dbReference>
<comment type="similarity">
    <text evidence="1">Belongs to the AHA1 family.</text>
</comment>
<name>A0A812T671_SYMPI</name>